<name>A0ABQ7DPS8_BRACR</name>
<dbReference type="SUPFAM" id="SSF53335">
    <property type="entry name" value="S-adenosyl-L-methionine-dependent methyltransferases"/>
    <property type="match status" value="1"/>
</dbReference>
<organism evidence="2 3">
    <name type="scientific">Brassica cretica</name>
    <name type="common">Mustard</name>
    <dbReference type="NCBI Taxonomy" id="69181"/>
    <lineage>
        <taxon>Eukaryota</taxon>
        <taxon>Viridiplantae</taxon>
        <taxon>Streptophyta</taxon>
        <taxon>Embryophyta</taxon>
        <taxon>Tracheophyta</taxon>
        <taxon>Spermatophyta</taxon>
        <taxon>Magnoliopsida</taxon>
        <taxon>eudicotyledons</taxon>
        <taxon>Gunneridae</taxon>
        <taxon>Pentapetalae</taxon>
        <taxon>rosids</taxon>
        <taxon>malvids</taxon>
        <taxon>Brassicales</taxon>
        <taxon>Brassicaceae</taxon>
        <taxon>Brassiceae</taxon>
        <taxon>Brassica</taxon>
    </lineage>
</organism>
<reference evidence="2 3" key="1">
    <citation type="journal article" date="2020" name="BMC Genomics">
        <title>Intraspecific diversification of the crop wild relative Brassica cretica Lam. using demographic model selection.</title>
        <authorList>
            <person name="Kioukis A."/>
            <person name="Michalopoulou V.A."/>
            <person name="Briers L."/>
            <person name="Pirintsos S."/>
            <person name="Studholme D.J."/>
            <person name="Pavlidis P."/>
            <person name="Sarris P.F."/>
        </authorList>
    </citation>
    <scope>NUCLEOTIDE SEQUENCE [LARGE SCALE GENOMIC DNA]</scope>
    <source>
        <strain evidence="3">cv. PFS-1207/04</strain>
    </source>
</reference>
<dbReference type="PANTHER" id="PTHR21096:SF0">
    <property type="entry name" value="PROTEIN FAM136A"/>
    <property type="match status" value="1"/>
</dbReference>
<comment type="caution">
    <text evidence="2">The sequence shown here is derived from an EMBL/GenBank/DDBJ whole genome shotgun (WGS) entry which is preliminary data.</text>
</comment>
<dbReference type="Pfam" id="PF05811">
    <property type="entry name" value="DUF842"/>
    <property type="match status" value="1"/>
</dbReference>
<sequence>MQLGDESFDTVLDKGALDALMEPEVGTKLGSQYLSEAKRVLKPGGKFICLTLAESHVLALLFSSFRFGWKMTVHSISQKRSSLKTFMVVAEKEKSTVLHEIASSFDLLSLGRNDAQGSGMCEALESENQIRRDCNNGSDLLYSHEDLILGVKGDLAELTGGRRVKFTLGSNFSYRAVLLDAQKQTEPFVYHCGVFLVPKTRAHEWLFCSEEGQWQVVESSRAARLIMVYLDSSHNGVSMEDIQNDLSPMVTQLAPRNDDEAARIPYVHFLVSQAYFKCAYECFDRRRNQEEISNCVEHCSVPVVKSQQHFENEMAQFQERLNRSLVVCQDKFEAAKLQKIRPEAVNEMESCVHKAIEENLNTLPHIVQRMKTAFNIAN</sequence>
<keyword evidence="3" id="KW-1185">Reference proteome</keyword>
<dbReference type="PANTHER" id="PTHR21096">
    <property type="entry name" value="PROTEIN FAM136A"/>
    <property type="match status" value="1"/>
</dbReference>
<dbReference type="InterPro" id="IPR008560">
    <property type="entry name" value="DUF842_euk"/>
</dbReference>
<dbReference type="InterPro" id="IPR029063">
    <property type="entry name" value="SAM-dependent_MTases_sf"/>
</dbReference>
<protein>
    <recommendedName>
        <fullName evidence="4">Methyltransferase type 11 domain-containing protein</fullName>
    </recommendedName>
</protein>
<evidence type="ECO:0000256" key="1">
    <source>
        <dbReference type="ARBA" id="ARBA00009952"/>
    </source>
</evidence>
<dbReference type="Gene3D" id="3.40.50.150">
    <property type="entry name" value="Vaccinia Virus protein VP39"/>
    <property type="match status" value="1"/>
</dbReference>
<proteinExistence type="inferred from homology"/>
<dbReference type="Proteomes" id="UP000266723">
    <property type="component" value="Unassembled WGS sequence"/>
</dbReference>
<gene>
    <name evidence="2" type="ORF">DY000_02029898</name>
</gene>
<evidence type="ECO:0008006" key="4">
    <source>
        <dbReference type="Google" id="ProtNLM"/>
    </source>
</evidence>
<dbReference type="EMBL" id="QGKV02000649">
    <property type="protein sequence ID" value="KAF3579331.1"/>
    <property type="molecule type" value="Genomic_DNA"/>
</dbReference>
<accession>A0ABQ7DPS8</accession>
<comment type="similarity">
    <text evidence="1">Belongs to the FAM136 family.</text>
</comment>
<evidence type="ECO:0000313" key="2">
    <source>
        <dbReference type="EMBL" id="KAF3579331.1"/>
    </source>
</evidence>
<evidence type="ECO:0000313" key="3">
    <source>
        <dbReference type="Proteomes" id="UP000266723"/>
    </source>
</evidence>